<dbReference type="Pfam" id="PF25019">
    <property type="entry name" value="LRR_R13L1-DRL21"/>
    <property type="match status" value="1"/>
</dbReference>
<proteinExistence type="predicted"/>
<dbReference type="PANTHER" id="PTHR47186">
    <property type="entry name" value="LEUCINE-RICH REPEAT-CONTAINING PROTEIN 57"/>
    <property type="match status" value="1"/>
</dbReference>
<accession>A0AAW1VKF1</accession>
<dbReference type="InterPro" id="IPR056789">
    <property type="entry name" value="LRR_R13L1-DRL21"/>
</dbReference>
<dbReference type="SUPFAM" id="SSF52058">
    <property type="entry name" value="L domain-like"/>
    <property type="match status" value="1"/>
</dbReference>
<dbReference type="Proteomes" id="UP001457282">
    <property type="component" value="Unassembled WGS sequence"/>
</dbReference>
<keyword evidence="3" id="KW-1185">Reference proteome</keyword>
<name>A0AAW1VKF1_RUBAR</name>
<gene>
    <name evidence="2" type="ORF">M0R45_001551</name>
</gene>
<evidence type="ECO:0000259" key="1">
    <source>
        <dbReference type="Pfam" id="PF25019"/>
    </source>
</evidence>
<dbReference type="InterPro" id="IPR032675">
    <property type="entry name" value="LRR_dom_sf"/>
</dbReference>
<reference evidence="2 3" key="1">
    <citation type="journal article" date="2023" name="G3 (Bethesda)">
        <title>A chromosome-length genome assembly and annotation of blackberry (Rubus argutus, cv. 'Hillquist').</title>
        <authorList>
            <person name="Bruna T."/>
            <person name="Aryal R."/>
            <person name="Dudchenko O."/>
            <person name="Sargent D.J."/>
            <person name="Mead D."/>
            <person name="Buti M."/>
            <person name="Cavallini A."/>
            <person name="Hytonen T."/>
            <person name="Andres J."/>
            <person name="Pham M."/>
            <person name="Weisz D."/>
            <person name="Mascagni F."/>
            <person name="Usai G."/>
            <person name="Natali L."/>
            <person name="Bassil N."/>
            <person name="Fernandez G.E."/>
            <person name="Lomsadze A."/>
            <person name="Armour M."/>
            <person name="Olukolu B."/>
            <person name="Poorten T."/>
            <person name="Britton C."/>
            <person name="Davik J."/>
            <person name="Ashrafi H."/>
            <person name="Aiden E.L."/>
            <person name="Borodovsky M."/>
            <person name="Worthington M."/>
        </authorList>
    </citation>
    <scope>NUCLEOTIDE SEQUENCE [LARGE SCALE GENOMIC DNA]</scope>
    <source>
        <strain evidence="2">PI 553951</strain>
    </source>
</reference>
<feature type="domain" description="R13L1/DRL21-like LRR repeat region" evidence="1">
    <location>
        <begin position="128"/>
        <end position="251"/>
    </location>
</feature>
<sequence>MPNVLYHLLPTLQYLRLLNLSQYYVKELPSSIGNLKHLRHLDLSYSSIERLPDTLCTLYNMQTLLFGNCRALVQLPTKLGRLIKLRHLDIGNRWGSTSIKNMPQNIGKWKDLQLLSNFVVAKDTGHSIVELRKLEHLHQTLCISGLDHIFSEGDALEANLRGKKYLIGLVLKWGGDTESSEKDRKVLETLQPHTNLRELKIEFYGGTRFPNWVGDHSFSNLASITIRNCKFCLFLPPLGQLPSLAKLDIEGLNEVVSIGIEFYGSSTCGIKPFRSLKYLRFKDMLEWQEWCCVGGNQEEGGILPNLCRLHLRNCPKLTKIFPLDKLPELEEVSLLGLISFGGSFSQELQCPKLLSLKGMHTLLPSLEYLHIDSCPELESFPEGGLPPALKSLDFGCNKKLYASSKQWGLERLNSLVALSIIFEECEDLVDSFPEEGLLPTTLTQLHLSNHLNLTMLDGKELLHLKSLKRLIISNCPKLKCFPEGLPTALSWLEIAKCPLLEQRCEREKGEDWPKISHIPSIYICD</sequence>
<dbReference type="EMBL" id="JBEDUW010000251">
    <property type="protein sequence ID" value="KAK9902518.1"/>
    <property type="molecule type" value="Genomic_DNA"/>
</dbReference>
<protein>
    <recommendedName>
        <fullName evidence="1">R13L1/DRL21-like LRR repeat region domain-containing protein</fullName>
    </recommendedName>
</protein>
<evidence type="ECO:0000313" key="2">
    <source>
        <dbReference type="EMBL" id="KAK9902518.1"/>
    </source>
</evidence>
<dbReference type="AlphaFoldDB" id="A0AAW1VKF1"/>
<dbReference type="Gene3D" id="3.80.10.10">
    <property type="entry name" value="Ribonuclease Inhibitor"/>
    <property type="match status" value="2"/>
</dbReference>
<comment type="caution">
    <text evidence="2">The sequence shown here is derived from an EMBL/GenBank/DDBJ whole genome shotgun (WGS) entry which is preliminary data.</text>
</comment>
<dbReference type="PANTHER" id="PTHR47186:SF3">
    <property type="entry name" value="OS09G0267800 PROTEIN"/>
    <property type="match status" value="1"/>
</dbReference>
<organism evidence="2 3">
    <name type="scientific">Rubus argutus</name>
    <name type="common">Southern blackberry</name>
    <dbReference type="NCBI Taxonomy" id="59490"/>
    <lineage>
        <taxon>Eukaryota</taxon>
        <taxon>Viridiplantae</taxon>
        <taxon>Streptophyta</taxon>
        <taxon>Embryophyta</taxon>
        <taxon>Tracheophyta</taxon>
        <taxon>Spermatophyta</taxon>
        <taxon>Magnoliopsida</taxon>
        <taxon>eudicotyledons</taxon>
        <taxon>Gunneridae</taxon>
        <taxon>Pentapetalae</taxon>
        <taxon>rosids</taxon>
        <taxon>fabids</taxon>
        <taxon>Rosales</taxon>
        <taxon>Rosaceae</taxon>
        <taxon>Rosoideae</taxon>
        <taxon>Rosoideae incertae sedis</taxon>
        <taxon>Rubus</taxon>
    </lineage>
</organism>
<evidence type="ECO:0000313" key="3">
    <source>
        <dbReference type="Proteomes" id="UP001457282"/>
    </source>
</evidence>